<dbReference type="InterPro" id="IPR029154">
    <property type="entry name" value="HIBADH-like_NADP-bd"/>
</dbReference>
<dbReference type="InterPro" id="IPR008927">
    <property type="entry name" value="6-PGluconate_DH-like_C_sf"/>
</dbReference>
<dbReference type="Gene3D" id="3.40.50.720">
    <property type="entry name" value="NAD(P)-binding Rossmann-like Domain"/>
    <property type="match status" value="1"/>
</dbReference>
<feature type="domain" description="YCII-related" evidence="5">
    <location>
        <begin position="298"/>
        <end position="366"/>
    </location>
</feature>
<dbReference type="Gene3D" id="1.10.1040.10">
    <property type="entry name" value="N-(1-d-carboxylethyl)-l-norvaline Dehydrogenase, domain 2"/>
    <property type="match status" value="1"/>
</dbReference>
<dbReference type="Proteomes" id="UP000467637">
    <property type="component" value="Unassembled WGS sequence"/>
</dbReference>
<comment type="similarity">
    <text evidence="1">Belongs to the YciI family.</text>
</comment>
<gene>
    <name evidence="7" type="ORF">GON05_09615</name>
</gene>
<dbReference type="SUPFAM" id="SSF54909">
    <property type="entry name" value="Dimeric alpha+beta barrel"/>
    <property type="match status" value="1"/>
</dbReference>
<dbReference type="Pfam" id="PF03795">
    <property type="entry name" value="YCII"/>
    <property type="match status" value="1"/>
</dbReference>
<accession>A0ABW9U490</accession>
<keyword evidence="2" id="KW-0560">Oxidoreductase</keyword>
<evidence type="ECO:0000259" key="5">
    <source>
        <dbReference type="Pfam" id="PF03795"/>
    </source>
</evidence>
<reference evidence="7 8" key="1">
    <citation type="submission" date="2019-12" db="EMBL/GenBank/DDBJ databases">
        <authorList>
            <person name="Huq M.A."/>
        </authorList>
    </citation>
    <scope>NUCLEOTIDE SEQUENCE [LARGE SCALE GENOMIC DNA]</scope>
    <source>
        <strain evidence="7 8">MAH-34</strain>
    </source>
</reference>
<dbReference type="InterPro" id="IPR013328">
    <property type="entry name" value="6PGD_dom2"/>
</dbReference>
<dbReference type="EMBL" id="WSEM01000008">
    <property type="protein sequence ID" value="MVQ34914.1"/>
    <property type="molecule type" value="Genomic_DNA"/>
</dbReference>
<proteinExistence type="inferred from homology"/>
<dbReference type="InterPro" id="IPR011008">
    <property type="entry name" value="Dimeric_a/b-barrel"/>
</dbReference>
<dbReference type="Pfam" id="PF03446">
    <property type="entry name" value="NAD_binding_2"/>
    <property type="match status" value="1"/>
</dbReference>
<comment type="caution">
    <text evidence="7">The sequence shown here is derived from an EMBL/GenBank/DDBJ whole genome shotgun (WGS) entry which is preliminary data.</text>
</comment>
<dbReference type="Pfam" id="PF14833">
    <property type="entry name" value="NAD_binding_11"/>
    <property type="match status" value="1"/>
</dbReference>
<dbReference type="SUPFAM" id="SSF51735">
    <property type="entry name" value="NAD(P)-binding Rossmann-fold domains"/>
    <property type="match status" value="1"/>
</dbReference>
<protein>
    <submittedName>
        <fullName evidence="7">NAD-binding protein</fullName>
    </submittedName>
</protein>
<evidence type="ECO:0000259" key="4">
    <source>
        <dbReference type="Pfam" id="PF03446"/>
    </source>
</evidence>
<feature type="domain" description="6-phosphogluconate dehydrogenase NADP-binding" evidence="4">
    <location>
        <begin position="1"/>
        <end position="151"/>
    </location>
</feature>
<evidence type="ECO:0000313" key="8">
    <source>
        <dbReference type="Proteomes" id="UP000467637"/>
    </source>
</evidence>
<dbReference type="InterPro" id="IPR036291">
    <property type="entry name" value="NAD(P)-bd_dom_sf"/>
</dbReference>
<keyword evidence="8" id="KW-1185">Reference proteome</keyword>
<sequence length="372" mass="40549">MGLPMARNLIHAGYEVYGINRSKAAEEQLKALGGHTGHTVADLASHMDLIMTCLPLPADIEQVYLDDNGLINNGREGLMLIDNSTVSPELNRKIYLAAADRGISFLDAPVSGGTTGAAAGTLSIMVGGDRNDFERSLPVLQAIGKQVDYVGSSGSGSVVKLINQLMVGIHTQAVSEGLALGRKSSVEEEKLVQILGSSFAGSRMLERHYSNHIAKEDYKPGFAIKLLGKDLDLAIEMAKQSGVDLSVGNRVRSLLKGAIRNGFAGQDMSAMLGFQLQRDENKEFLKHFAVFLPMKDADKSVMFREQHLQFLANRREEGKLLANGRFTDGAGGLVIYKANSMEEVEAWVKEDPYIIEGARNYEIHEWDIVLAE</sequence>
<dbReference type="InterPro" id="IPR005545">
    <property type="entry name" value="YCII"/>
</dbReference>
<dbReference type="SUPFAM" id="SSF48179">
    <property type="entry name" value="6-phosphogluconate dehydrogenase C-terminal domain-like"/>
    <property type="match status" value="1"/>
</dbReference>
<dbReference type="InterPro" id="IPR006115">
    <property type="entry name" value="6PGDH_NADP-bd"/>
</dbReference>
<organism evidence="7 8">
    <name type="scientific">Paenibacillus anseongense</name>
    <dbReference type="NCBI Taxonomy" id="2682845"/>
    <lineage>
        <taxon>Bacteria</taxon>
        <taxon>Bacillati</taxon>
        <taxon>Bacillota</taxon>
        <taxon>Bacilli</taxon>
        <taxon>Bacillales</taxon>
        <taxon>Paenibacillaceae</taxon>
        <taxon>Paenibacillus</taxon>
    </lineage>
</organism>
<dbReference type="Gene3D" id="3.30.70.1060">
    <property type="entry name" value="Dimeric alpha+beta barrel"/>
    <property type="match status" value="1"/>
</dbReference>
<feature type="domain" description="3-hydroxyisobutyrate dehydrogenase-like NAD-binding" evidence="6">
    <location>
        <begin position="154"/>
        <end position="273"/>
    </location>
</feature>
<dbReference type="PANTHER" id="PTHR22981:SF7">
    <property type="entry name" value="3-HYDROXYISOBUTYRATE DEHYDROGENASE, MITOCHONDRIAL"/>
    <property type="match status" value="1"/>
</dbReference>
<dbReference type="PANTHER" id="PTHR22981">
    <property type="entry name" value="3-HYDROXYISOBUTYRATE DEHYDROGENASE-RELATED"/>
    <property type="match status" value="1"/>
</dbReference>
<evidence type="ECO:0000259" key="6">
    <source>
        <dbReference type="Pfam" id="PF14833"/>
    </source>
</evidence>
<evidence type="ECO:0000256" key="2">
    <source>
        <dbReference type="ARBA" id="ARBA00023002"/>
    </source>
</evidence>
<keyword evidence="3" id="KW-0520">NAD</keyword>
<evidence type="ECO:0000256" key="1">
    <source>
        <dbReference type="ARBA" id="ARBA00007689"/>
    </source>
</evidence>
<evidence type="ECO:0000313" key="7">
    <source>
        <dbReference type="EMBL" id="MVQ34914.1"/>
    </source>
</evidence>
<name>A0ABW9U490_9BACL</name>
<evidence type="ECO:0000256" key="3">
    <source>
        <dbReference type="ARBA" id="ARBA00023027"/>
    </source>
</evidence>